<name>A0A6M3KZA2_9ZZZZ</name>
<dbReference type="PANTHER" id="PTHR41287:SF1">
    <property type="entry name" value="PROTEIN YMFN"/>
    <property type="match status" value="1"/>
</dbReference>
<dbReference type="Pfam" id="PF03354">
    <property type="entry name" value="TerL_ATPase"/>
    <property type="match status" value="1"/>
</dbReference>
<evidence type="ECO:0000259" key="1">
    <source>
        <dbReference type="Pfam" id="PF03354"/>
    </source>
</evidence>
<proteinExistence type="predicted"/>
<dbReference type="Gene3D" id="3.40.50.300">
    <property type="entry name" value="P-loop containing nucleotide triphosphate hydrolases"/>
    <property type="match status" value="1"/>
</dbReference>
<dbReference type="InterPro" id="IPR046461">
    <property type="entry name" value="TerL_ATPase"/>
</dbReference>
<feature type="domain" description="Terminase large subunit-like endonuclease" evidence="2">
    <location>
        <begin position="326"/>
        <end position="375"/>
    </location>
</feature>
<evidence type="ECO:0000313" key="3">
    <source>
        <dbReference type="EMBL" id="QJA87547.1"/>
    </source>
</evidence>
<accession>A0A6M3KZA2</accession>
<gene>
    <name evidence="3" type="ORF">MM415B02960_0005</name>
</gene>
<organism evidence="3">
    <name type="scientific">viral metagenome</name>
    <dbReference type="NCBI Taxonomy" id="1070528"/>
    <lineage>
        <taxon>unclassified sequences</taxon>
        <taxon>metagenomes</taxon>
        <taxon>organismal metagenomes</taxon>
    </lineage>
</organism>
<protein>
    <submittedName>
        <fullName evidence="3">Putative terminase</fullName>
    </submittedName>
</protein>
<dbReference type="InterPro" id="IPR046462">
    <property type="entry name" value="TerL_nuclease"/>
</dbReference>
<dbReference type="GO" id="GO:0004519">
    <property type="term" value="F:endonuclease activity"/>
    <property type="evidence" value="ECO:0007669"/>
    <property type="project" value="InterPro"/>
</dbReference>
<dbReference type="PANTHER" id="PTHR41287">
    <property type="match status" value="1"/>
</dbReference>
<dbReference type="EMBL" id="MT142715">
    <property type="protein sequence ID" value="QJA87547.1"/>
    <property type="molecule type" value="Genomic_DNA"/>
</dbReference>
<sequence>MTHPAIKYAEDVLSEKVLACKWVHLACKRFFDDLDHSHERGLYFDEARADHALKFFSHLRLWKGKENKGKEFVLAPHYQFIVSNIMGWVREDGKRRFRTAYIEMGRKGAKSTFAGGLASYFFLADGEEGAEIYTAAVTREQARLVWTNIQNLTKKTIFAPLISYYKHNLSVESTWSKCEPLSSDAKSLDGLDTHFGSLDELHAHSTPEVHDSIDDSTGARSQPLILIITTAGYDQSGICYQRREYLTKILNGFNDDTFFGIIFTLDVKKDWPELQTAEEHRKNLSGVQEDDWQDEDLWCKPMPGLCGVSESGQKFGIDADGEQIPGYMTKIEDVRKKAKYAIEMPGSVNNFLTKRMNIWTQQYTRWLSLDLWDSNFTKEVYCYD</sequence>
<dbReference type="InterPro" id="IPR027417">
    <property type="entry name" value="P-loop_NTPase"/>
</dbReference>
<feature type="domain" description="Terminase large subunit-like ATPase" evidence="1">
    <location>
        <begin position="77"/>
        <end position="246"/>
    </location>
</feature>
<dbReference type="AlphaFoldDB" id="A0A6M3KZA2"/>
<evidence type="ECO:0000259" key="2">
    <source>
        <dbReference type="Pfam" id="PF20441"/>
    </source>
</evidence>
<reference evidence="3" key="1">
    <citation type="submission" date="2020-03" db="EMBL/GenBank/DDBJ databases">
        <title>The deep terrestrial virosphere.</title>
        <authorList>
            <person name="Holmfeldt K."/>
            <person name="Nilsson E."/>
            <person name="Simone D."/>
            <person name="Lopez-Fernandez M."/>
            <person name="Wu X."/>
            <person name="de Brujin I."/>
            <person name="Lundin D."/>
            <person name="Andersson A."/>
            <person name="Bertilsson S."/>
            <person name="Dopson M."/>
        </authorList>
    </citation>
    <scope>NUCLEOTIDE SEQUENCE</scope>
    <source>
        <strain evidence="3">MM415B02960</strain>
    </source>
</reference>
<dbReference type="InterPro" id="IPR005021">
    <property type="entry name" value="Terminase_largesu-like"/>
</dbReference>
<dbReference type="Pfam" id="PF20441">
    <property type="entry name" value="TerL_nuclease"/>
    <property type="match status" value="1"/>
</dbReference>